<accession>A0A7X5QRR5</accession>
<organism evidence="2 3">
    <name type="scientific">Luteibacter yeojuensis</name>
    <dbReference type="NCBI Taxonomy" id="345309"/>
    <lineage>
        <taxon>Bacteria</taxon>
        <taxon>Pseudomonadati</taxon>
        <taxon>Pseudomonadota</taxon>
        <taxon>Gammaproteobacteria</taxon>
        <taxon>Lysobacterales</taxon>
        <taxon>Rhodanobacteraceae</taxon>
        <taxon>Luteibacter</taxon>
    </lineage>
</organism>
<protein>
    <submittedName>
        <fullName evidence="2">Uncharacterized protein</fullName>
    </submittedName>
</protein>
<keyword evidence="1" id="KW-0812">Transmembrane</keyword>
<name>A0A7X5QRR5_9GAMM</name>
<dbReference type="RefSeq" id="WP_166697827.1">
    <property type="nucleotide sequence ID" value="NZ_JAAQTL010000001.1"/>
</dbReference>
<feature type="transmembrane region" description="Helical" evidence="1">
    <location>
        <begin position="6"/>
        <end position="27"/>
    </location>
</feature>
<gene>
    <name evidence="2" type="ORF">HBF32_01275</name>
</gene>
<proteinExistence type="predicted"/>
<comment type="caution">
    <text evidence="2">The sequence shown here is derived from an EMBL/GenBank/DDBJ whole genome shotgun (WGS) entry which is preliminary data.</text>
</comment>
<feature type="transmembrane region" description="Helical" evidence="1">
    <location>
        <begin position="39"/>
        <end position="62"/>
    </location>
</feature>
<dbReference type="AlphaFoldDB" id="A0A7X5QRR5"/>
<evidence type="ECO:0000313" key="2">
    <source>
        <dbReference type="EMBL" id="NID14097.1"/>
    </source>
</evidence>
<feature type="transmembrane region" description="Helical" evidence="1">
    <location>
        <begin position="86"/>
        <end position="111"/>
    </location>
</feature>
<keyword evidence="1" id="KW-0472">Membrane</keyword>
<evidence type="ECO:0000256" key="1">
    <source>
        <dbReference type="SAM" id="Phobius"/>
    </source>
</evidence>
<dbReference type="EMBL" id="JAAQTL010000001">
    <property type="protein sequence ID" value="NID14097.1"/>
    <property type="molecule type" value="Genomic_DNA"/>
</dbReference>
<sequence length="117" mass="12531">MALSTMSLVAFGSFCGSIMITIFNKGITGGARNGAARLAWLLMGVAIGLYAYGAMGGLLYAFNTGDVSARSSRGGSVRFHRAEHPLWFWFTFVELSIATGCIACLSLACFWKAFKRG</sequence>
<keyword evidence="3" id="KW-1185">Reference proteome</keyword>
<reference evidence="2 3" key="1">
    <citation type="journal article" date="2006" name="Int. J. Syst. Evol. Microbiol.">
        <title>Dyella yeojuensis sp. nov., isolated from greenhouse soil in Korea.</title>
        <authorList>
            <person name="Kim B.Y."/>
            <person name="Weon H.Y."/>
            <person name="Lee K.H."/>
            <person name="Seok S.J."/>
            <person name="Kwon S.W."/>
            <person name="Go S.J."/>
            <person name="Stackebrandt E."/>
        </authorList>
    </citation>
    <scope>NUCLEOTIDE SEQUENCE [LARGE SCALE GENOMIC DNA]</scope>
    <source>
        <strain evidence="2 3">DSM 17673</strain>
    </source>
</reference>
<evidence type="ECO:0000313" key="3">
    <source>
        <dbReference type="Proteomes" id="UP000518878"/>
    </source>
</evidence>
<dbReference type="Proteomes" id="UP000518878">
    <property type="component" value="Unassembled WGS sequence"/>
</dbReference>
<keyword evidence="1" id="KW-1133">Transmembrane helix</keyword>